<dbReference type="GO" id="GO:0009245">
    <property type="term" value="P:lipid A biosynthetic process"/>
    <property type="evidence" value="ECO:0007669"/>
    <property type="project" value="InterPro"/>
</dbReference>
<sequence length="105" mass="12232">MLQDLLAWLHLVFIERFDGWVILGLIAQAMFMMRFVVQWIASERVGKSIVPVAFWFFSIGGGVLLLIYSIRQQDPVFIAGQGLGLIIYFRNLWLIFREKRQDPSL</sequence>
<feature type="transmembrane region" description="Helical" evidence="1">
    <location>
        <begin position="76"/>
        <end position="96"/>
    </location>
</feature>
<dbReference type="Proteomes" id="UP000559404">
    <property type="component" value="Unassembled WGS sequence"/>
</dbReference>
<dbReference type="GO" id="GO:0016020">
    <property type="term" value="C:membrane"/>
    <property type="evidence" value="ECO:0007669"/>
    <property type="project" value="GOC"/>
</dbReference>
<dbReference type="SMART" id="SM01259">
    <property type="entry name" value="LAB_N"/>
    <property type="match status" value="1"/>
</dbReference>
<feature type="domain" description="Lipid A biosynthesis N-terminal" evidence="2">
    <location>
        <begin position="23"/>
        <end position="94"/>
    </location>
</feature>
<accession>A0A838XLP2</accession>
<dbReference type="AlphaFoldDB" id="A0A838XLP2"/>
<dbReference type="RefSeq" id="WP_181759214.1">
    <property type="nucleotide sequence ID" value="NZ_BMCR01000004.1"/>
</dbReference>
<gene>
    <name evidence="3" type="ORF">H1W37_05170</name>
</gene>
<dbReference type="InterPro" id="IPR011499">
    <property type="entry name" value="Lipid_A_biosynth_N"/>
</dbReference>
<keyword evidence="1" id="KW-1133">Transmembrane helix</keyword>
<dbReference type="InterPro" id="IPR014546">
    <property type="entry name" value="UCP028440_lipidA_biosyn"/>
</dbReference>
<keyword evidence="1" id="KW-0812">Transmembrane</keyword>
<name>A0A838XLP2_9HYPH</name>
<organism evidence="3 4">
    <name type="scientific">Stappia taiwanensis</name>
    <dbReference type="NCBI Taxonomy" id="992267"/>
    <lineage>
        <taxon>Bacteria</taxon>
        <taxon>Pseudomonadati</taxon>
        <taxon>Pseudomonadota</taxon>
        <taxon>Alphaproteobacteria</taxon>
        <taxon>Hyphomicrobiales</taxon>
        <taxon>Stappiaceae</taxon>
        <taxon>Stappia</taxon>
    </lineage>
</organism>
<reference evidence="3 4" key="1">
    <citation type="submission" date="2020-07" db="EMBL/GenBank/DDBJ databases">
        <authorList>
            <person name="Li M."/>
        </authorList>
    </citation>
    <scope>NUCLEOTIDE SEQUENCE [LARGE SCALE GENOMIC DNA]</scope>
    <source>
        <strain evidence="3 4">DSM 23284</strain>
    </source>
</reference>
<comment type="caution">
    <text evidence="3">The sequence shown here is derived from an EMBL/GenBank/DDBJ whole genome shotgun (WGS) entry which is preliminary data.</text>
</comment>
<protein>
    <submittedName>
        <fullName evidence="3">Lipid-A-disaccharide synthase N-terminal domain-containing protein</fullName>
    </submittedName>
</protein>
<dbReference type="EMBL" id="JACEON010000003">
    <property type="protein sequence ID" value="MBA4611032.1"/>
    <property type="molecule type" value="Genomic_DNA"/>
</dbReference>
<keyword evidence="1" id="KW-0472">Membrane</keyword>
<feature type="transmembrane region" description="Helical" evidence="1">
    <location>
        <begin position="49"/>
        <end position="70"/>
    </location>
</feature>
<evidence type="ECO:0000256" key="1">
    <source>
        <dbReference type="SAM" id="Phobius"/>
    </source>
</evidence>
<evidence type="ECO:0000313" key="4">
    <source>
        <dbReference type="Proteomes" id="UP000559404"/>
    </source>
</evidence>
<keyword evidence="4" id="KW-1185">Reference proteome</keyword>
<reference evidence="3 4" key="2">
    <citation type="submission" date="2020-08" db="EMBL/GenBank/DDBJ databases">
        <title>Stappia taiwanensis sp. nov., isolated from a coastal thermal spring.</title>
        <authorList>
            <person name="Kampfer P."/>
        </authorList>
    </citation>
    <scope>NUCLEOTIDE SEQUENCE [LARGE SCALE GENOMIC DNA]</scope>
    <source>
        <strain evidence="3 4">DSM 23284</strain>
    </source>
</reference>
<dbReference type="Pfam" id="PF07578">
    <property type="entry name" value="LAB_N"/>
    <property type="match status" value="1"/>
</dbReference>
<evidence type="ECO:0000259" key="2">
    <source>
        <dbReference type="SMART" id="SM01259"/>
    </source>
</evidence>
<feature type="transmembrane region" description="Helical" evidence="1">
    <location>
        <begin position="20"/>
        <end position="37"/>
    </location>
</feature>
<dbReference type="Gene3D" id="1.20.1280.290">
    <property type="match status" value="1"/>
</dbReference>
<proteinExistence type="predicted"/>
<evidence type="ECO:0000313" key="3">
    <source>
        <dbReference type="EMBL" id="MBA4611032.1"/>
    </source>
</evidence>
<dbReference type="GO" id="GO:0008915">
    <property type="term" value="F:lipid-A-disaccharide synthase activity"/>
    <property type="evidence" value="ECO:0007669"/>
    <property type="project" value="InterPro"/>
</dbReference>
<dbReference type="PIRSF" id="PIRSF028440">
    <property type="entry name" value="UCP_LAB_N"/>
    <property type="match status" value="1"/>
</dbReference>